<dbReference type="InterPro" id="IPR043519">
    <property type="entry name" value="NT_sf"/>
</dbReference>
<dbReference type="Pfam" id="PF22600">
    <property type="entry name" value="MTPAP-like_central"/>
    <property type="match status" value="1"/>
</dbReference>
<reference evidence="13 14" key="1">
    <citation type="submission" date="2024-04" db="EMBL/GenBank/DDBJ databases">
        <title>Phyllosticta paracitricarpa is synonymous to the EU quarantine fungus P. citricarpa based on phylogenomic analyses.</title>
        <authorList>
            <consortium name="Lawrence Berkeley National Laboratory"/>
            <person name="Van ingen-buijs V.A."/>
            <person name="Van westerhoven A.C."/>
            <person name="Haridas S."/>
            <person name="Skiadas P."/>
            <person name="Martin F."/>
            <person name="Groenewald J.Z."/>
            <person name="Crous P.W."/>
            <person name="Seidl M.F."/>
        </authorList>
    </citation>
    <scope>NUCLEOTIDE SEQUENCE [LARGE SCALE GENOMIC DNA]</scope>
    <source>
        <strain evidence="13 14">CPC 17464</strain>
    </source>
</reference>
<comment type="cofactor">
    <cofactor evidence="1">
        <name>Mn(2+)</name>
        <dbReference type="ChEBI" id="CHEBI:29035"/>
    </cofactor>
</comment>
<evidence type="ECO:0000313" key="14">
    <source>
        <dbReference type="Proteomes" id="UP001360953"/>
    </source>
</evidence>
<feature type="region of interest" description="Disordered" evidence="10">
    <location>
        <begin position="446"/>
        <end position="468"/>
    </location>
</feature>
<evidence type="ECO:0000259" key="11">
    <source>
        <dbReference type="Pfam" id="PF03828"/>
    </source>
</evidence>
<evidence type="ECO:0000256" key="2">
    <source>
        <dbReference type="ARBA" id="ARBA00001946"/>
    </source>
</evidence>
<comment type="caution">
    <text evidence="13">The sequence shown here is derived from an EMBL/GenBank/DDBJ whole genome shotgun (WGS) entry which is preliminary data.</text>
</comment>
<feature type="compositionally biased region" description="Polar residues" evidence="10">
    <location>
        <begin position="88"/>
        <end position="103"/>
    </location>
</feature>
<proteinExistence type="inferred from homology"/>
<keyword evidence="9" id="KW-0460">Magnesium</keyword>
<evidence type="ECO:0000256" key="9">
    <source>
        <dbReference type="ARBA" id="ARBA00022842"/>
    </source>
</evidence>
<dbReference type="SUPFAM" id="SSF81631">
    <property type="entry name" value="PAP/OAS1 substrate-binding domain"/>
    <property type="match status" value="1"/>
</dbReference>
<evidence type="ECO:0000256" key="5">
    <source>
        <dbReference type="ARBA" id="ARBA00012388"/>
    </source>
</evidence>
<gene>
    <name evidence="13" type="ORF">J3D65DRAFT_610600</name>
</gene>
<comment type="subcellular location">
    <subcellularLocation>
        <location evidence="3">Cytoplasm</location>
    </subcellularLocation>
</comment>
<dbReference type="Gene3D" id="3.30.460.10">
    <property type="entry name" value="Beta Polymerase, domain 2"/>
    <property type="match status" value="1"/>
</dbReference>
<evidence type="ECO:0000256" key="8">
    <source>
        <dbReference type="ARBA" id="ARBA00022723"/>
    </source>
</evidence>
<dbReference type="InterPro" id="IPR054708">
    <property type="entry name" value="MTPAP-like_central"/>
</dbReference>
<dbReference type="Pfam" id="PF03828">
    <property type="entry name" value="PAP_assoc"/>
    <property type="match status" value="1"/>
</dbReference>
<feature type="region of interest" description="Disordered" evidence="10">
    <location>
        <begin position="1"/>
        <end position="203"/>
    </location>
</feature>
<keyword evidence="8" id="KW-0479">Metal-binding</keyword>
<feature type="compositionally biased region" description="Polar residues" evidence="10">
    <location>
        <begin position="15"/>
        <end position="44"/>
    </location>
</feature>
<evidence type="ECO:0000313" key="13">
    <source>
        <dbReference type="EMBL" id="KAK7544739.1"/>
    </source>
</evidence>
<feature type="region of interest" description="Disordered" evidence="10">
    <location>
        <begin position="369"/>
        <end position="430"/>
    </location>
</feature>
<evidence type="ECO:0000256" key="1">
    <source>
        <dbReference type="ARBA" id="ARBA00001936"/>
    </source>
</evidence>
<dbReference type="PANTHER" id="PTHR12271">
    <property type="entry name" value="POLY A POLYMERASE CID PAP -RELATED"/>
    <property type="match status" value="1"/>
</dbReference>
<evidence type="ECO:0000256" key="6">
    <source>
        <dbReference type="ARBA" id="ARBA00022490"/>
    </source>
</evidence>
<comment type="cofactor">
    <cofactor evidence="2">
        <name>Mg(2+)</name>
        <dbReference type="ChEBI" id="CHEBI:18420"/>
    </cofactor>
</comment>
<feature type="domain" description="Poly(A) RNA polymerase mitochondrial-like central palm" evidence="12">
    <location>
        <begin position="233"/>
        <end position="340"/>
    </location>
</feature>
<evidence type="ECO:0000259" key="12">
    <source>
        <dbReference type="Pfam" id="PF22600"/>
    </source>
</evidence>
<evidence type="ECO:0000256" key="4">
    <source>
        <dbReference type="ARBA" id="ARBA00008593"/>
    </source>
</evidence>
<dbReference type="SUPFAM" id="SSF81301">
    <property type="entry name" value="Nucleotidyltransferase"/>
    <property type="match status" value="1"/>
</dbReference>
<accession>A0ABR1MA46</accession>
<name>A0ABR1MA46_9PEZI</name>
<keyword evidence="6" id="KW-0963">Cytoplasm</keyword>
<feature type="region of interest" description="Disordered" evidence="10">
    <location>
        <begin position="728"/>
        <end position="822"/>
    </location>
</feature>
<dbReference type="Gene3D" id="1.10.1410.10">
    <property type="match status" value="1"/>
</dbReference>
<feature type="compositionally biased region" description="Polar residues" evidence="10">
    <location>
        <begin position="811"/>
        <end position="822"/>
    </location>
</feature>
<evidence type="ECO:0000256" key="10">
    <source>
        <dbReference type="SAM" id="MobiDB-lite"/>
    </source>
</evidence>
<protein>
    <recommendedName>
        <fullName evidence="5">polynucleotide adenylyltransferase</fullName>
        <ecNumber evidence="5">2.7.7.19</ecNumber>
    </recommendedName>
</protein>
<feature type="compositionally biased region" description="Basic residues" evidence="10">
    <location>
        <begin position="176"/>
        <end position="189"/>
    </location>
</feature>
<dbReference type="PANTHER" id="PTHR12271:SF40">
    <property type="entry name" value="POLY(A) RNA POLYMERASE GLD2"/>
    <property type="match status" value="1"/>
</dbReference>
<organism evidence="13 14">
    <name type="scientific">Phyllosticta citribraziliensis</name>
    <dbReference type="NCBI Taxonomy" id="989973"/>
    <lineage>
        <taxon>Eukaryota</taxon>
        <taxon>Fungi</taxon>
        <taxon>Dikarya</taxon>
        <taxon>Ascomycota</taxon>
        <taxon>Pezizomycotina</taxon>
        <taxon>Dothideomycetes</taxon>
        <taxon>Dothideomycetes incertae sedis</taxon>
        <taxon>Botryosphaeriales</taxon>
        <taxon>Phyllostictaceae</taxon>
        <taxon>Phyllosticta</taxon>
    </lineage>
</organism>
<keyword evidence="14" id="KW-1185">Reference proteome</keyword>
<feature type="compositionally biased region" description="Basic and acidic residues" evidence="10">
    <location>
        <begin position="64"/>
        <end position="82"/>
    </location>
</feature>
<dbReference type="GeneID" id="92031726"/>
<dbReference type="RefSeq" id="XP_066659974.1">
    <property type="nucleotide sequence ID" value="XM_066798820.1"/>
</dbReference>
<dbReference type="EMBL" id="JBBPEH010000001">
    <property type="protein sequence ID" value="KAK7544739.1"/>
    <property type="molecule type" value="Genomic_DNA"/>
</dbReference>
<comment type="similarity">
    <text evidence="4">Belongs to the DNA polymerase type-B-like family.</text>
</comment>
<sequence length="822" mass="91734">MNTLPLEDQLRSMILKNSSGQDAPQTQPGNQFAVKSSPTQTNNPHPAAGSAPLSQRPAPPQDRFQGRLPHDSPQRFHGEGRRGFHNGRGQSNTGQHRQPLPSTQAPPPGFNQHRQGNDHVPMHMRNRGIPPNYMQQQPELKSVQPSQNPQRLRVESQNRGPPGSSTHFRGSMPPGNHHHQILSHQHPRGPMRGPGQPAAQLYDPYPNQRQQFLERQNNHASAQSNYLTQLATSLVPDVAMADGEFKHKLDFVDRLQSICQAEMSSMPNVPKLEFKCFGSIGTGFVTKGSDIDLAVVAHNEDDTESARKYGPRALEKIFLDNGFGARLLTNTRVPIIKFCEMPPQELLENLRAERQKWDDLPEEEKAAILEGTDKSSEEDAAEGQNDADTTPEASPAPTKDSTTKDGNATASKGRNTPQDKSPSEGNRPAIKKNHEDTAQSIDHDANHLDEGQKGSADHAKRDSRQEKLWLREKPIGPLDFPKDGVGILCDLNFAGHLGIYNTRLLHCYAISDQRVRDMVIFVKAWAKKRKINSSYNGTLSSYGYALMVLHYLMRVPNDPVIQDLQTPLSFANEAARPNLTDVVVEGHRVKFCGDEKYIQEMKQKGQWTKNKDSLGALLRGFFSYYGRPGIPDRVGGFHWTRDVITFGQRKPWERMVTKGELGWTRARVEKNSKKEIRHRYLVCIQDPFELDHNVGRTVSHQGIVAIREEFRRAWRILEDVAHGRPHKDIFDSIEDDPPQPQFFGGNNHNSNNSNSQQSDNRDDTNSRQGGPSMARNTTANGNGGTAHGGSRRSQDPTPAEARAIAQKQGAHASTANSPSHQM</sequence>
<feature type="domain" description="PAP-associated" evidence="11">
    <location>
        <begin position="613"/>
        <end position="692"/>
    </location>
</feature>
<feature type="compositionally biased region" description="Low complexity" evidence="10">
    <location>
        <begin position="746"/>
        <end position="758"/>
    </location>
</feature>
<keyword evidence="7" id="KW-0808">Transferase</keyword>
<dbReference type="InterPro" id="IPR002058">
    <property type="entry name" value="PAP_assoc"/>
</dbReference>
<evidence type="ECO:0000256" key="7">
    <source>
        <dbReference type="ARBA" id="ARBA00022679"/>
    </source>
</evidence>
<feature type="compositionally biased region" description="Polar residues" evidence="10">
    <location>
        <begin position="133"/>
        <end position="168"/>
    </location>
</feature>
<dbReference type="Proteomes" id="UP001360953">
    <property type="component" value="Unassembled WGS sequence"/>
</dbReference>
<dbReference type="EC" id="2.7.7.19" evidence="5"/>
<feature type="compositionally biased region" description="Polar residues" evidence="10">
    <location>
        <begin position="404"/>
        <end position="424"/>
    </location>
</feature>
<evidence type="ECO:0000256" key="3">
    <source>
        <dbReference type="ARBA" id="ARBA00004496"/>
    </source>
</evidence>